<keyword evidence="7" id="KW-1185">Reference proteome</keyword>
<dbReference type="PANTHER" id="PTHR44591:SF3">
    <property type="entry name" value="RESPONSE REGULATORY DOMAIN-CONTAINING PROTEIN"/>
    <property type="match status" value="1"/>
</dbReference>
<dbReference type="SUPFAM" id="SSF52172">
    <property type="entry name" value="CheY-like"/>
    <property type="match status" value="1"/>
</dbReference>
<dbReference type="STRING" id="1121419.SAMN05443529_10460"/>
<evidence type="ECO:0000259" key="5">
    <source>
        <dbReference type="PROSITE" id="PS50110"/>
    </source>
</evidence>
<feature type="domain" description="Response regulatory" evidence="5">
    <location>
        <begin position="3"/>
        <end position="124"/>
    </location>
</feature>
<name>A0A1G7VA98_9FIRM</name>
<dbReference type="AlphaFoldDB" id="A0A1G7VA98"/>
<dbReference type="PROSITE" id="PS50110">
    <property type="entry name" value="RESPONSE_REGULATORY"/>
    <property type="match status" value="1"/>
</dbReference>
<protein>
    <recommendedName>
        <fullName evidence="1">Stage 0 sporulation protein A homolog</fullName>
    </recommendedName>
</protein>
<dbReference type="Gene3D" id="3.40.50.2300">
    <property type="match status" value="1"/>
</dbReference>
<dbReference type="EMBL" id="FNCP01000004">
    <property type="protein sequence ID" value="SDG56644.1"/>
    <property type="molecule type" value="Genomic_DNA"/>
</dbReference>
<accession>A0A1G7VA98</accession>
<dbReference type="Proteomes" id="UP000198656">
    <property type="component" value="Unassembled WGS sequence"/>
</dbReference>
<evidence type="ECO:0000256" key="4">
    <source>
        <dbReference type="PROSITE-ProRule" id="PRU00169"/>
    </source>
</evidence>
<dbReference type="InterPro" id="IPR050595">
    <property type="entry name" value="Bact_response_regulator"/>
</dbReference>
<evidence type="ECO:0000256" key="3">
    <source>
        <dbReference type="ARBA" id="ARBA00024867"/>
    </source>
</evidence>
<evidence type="ECO:0000256" key="1">
    <source>
        <dbReference type="ARBA" id="ARBA00018672"/>
    </source>
</evidence>
<dbReference type="Pfam" id="PF00072">
    <property type="entry name" value="Response_reg"/>
    <property type="match status" value="1"/>
</dbReference>
<organism evidence="6 7">
    <name type="scientific">Desulfosporosinus hippei DSM 8344</name>
    <dbReference type="NCBI Taxonomy" id="1121419"/>
    <lineage>
        <taxon>Bacteria</taxon>
        <taxon>Bacillati</taxon>
        <taxon>Bacillota</taxon>
        <taxon>Clostridia</taxon>
        <taxon>Eubacteriales</taxon>
        <taxon>Desulfitobacteriaceae</taxon>
        <taxon>Desulfosporosinus</taxon>
    </lineage>
</organism>
<dbReference type="InterPro" id="IPR011006">
    <property type="entry name" value="CheY-like_superfamily"/>
</dbReference>
<dbReference type="PANTHER" id="PTHR44591">
    <property type="entry name" value="STRESS RESPONSE REGULATOR PROTEIN 1"/>
    <property type="match status" value="1"/>
</dbReference>
<reference evidence="7" key="1">
    <citation type="submission" date="2016-10" db="EMBL/GenBank/DDBJ databases">
        <authorList>
            <person name="Varghese N."/>
            <person name="Submissions S."/>
        </authorList>
    </citation>
    <scope>NUCLEOTIDE SEQUENCE [LARGE SCALE GENOMIC DNA]</scope>
    <source>
        <strain evidence="7">DSM 8344</strain>
    </source>
</reference>
<sequence>MLTIGICDDRPLCRHLLEAYIHLYEEKKGLLFHISQFSSGEELLEEVHKHGIIYNLLFLDNSMKKLTGLETAKQIRQSESLSTCNIVFVTSADDYDQFTQVQPLQVVCKPGTQESIDEILDKVLASFIFNRSLSM</sequence>
<dbReference type="OrthoDB" id="1839448at2"/>
<comment type="function">
    <text evidence="3">May play the central regulatory role in sporulation. It may be an element of the effector pathway responsible for the activation of sporulation genes in response to nutritional stress. Spo0A may act in concert with spo0H (a sigma factor) to control the expression of some genes that are critical to the sporulation process.</text>
</comment>
<dbReference type="GO" id="GO:0000160">
    <property type="term" value="P:phosphorelay signal transduction system"/>
    <property type="evidence" value="ECO:0007669"/>
    <property type="project" value="InterPro"/>
</dbReference>
<evidence type="ECO:0000313" key="6">
    <source>
        <dbReference type="EMBL" id="SDG56644.1"/>
    </source>
</evidence>
<proteinExistence type="predicted"/>
<gene>
    <name evidence="6" type="ORF">SAMN05443529_10460</name>
</gene>
<evidence type="ECO:0000256" key="2">
    <source>
        <dbReference type="ARBA" id="ARBA00022553"/>
    </source>
</evidence>
<dbReference type="SMART" id="SM00448">
    <property type="entry name" value="REC"/>
    <property type="match status" value="1"/>
</dbReference>
<keyword evidence="2 4" id="KW-0597">Phosphoprotein</keyword>
<dbReference type="InterPro" id="IPR001789">
    <property type="entry name" value="Sig_transdc_resp-reg_receiver"/>
</dbReference>
<feature type="modified residue" description="4-aspartylphosphate" evidence="4">
    <location>
        <position position="60"/>
    </location>
</feature>
<evidence type="ECO:0000313" key="7">
    <source>
        <dbReference type="Proteomes" id="UP000198656"/>
    </source>
</evidence>
<dbReference type="RefSeq" id="WP_092330645.1">
    <property type="nucleotide sequence ID" value="NZ_FNCP01000004.1"/>
</dbReference>